<feature type="region of interest" description="Disordered" evidence="1">
    <location>
        <begin position="757"/>
        <end position="778"/>
    </location>
</feature>
<feature type="region of interest" description="Disordered" evidence="1">
    <location>
        <begin position="506"/>
        <end position="527"/>
    </location>
</feature>
<dbReference type="InterPro" id="IPR040316">
    <property type="entry name" value="INTS5"/>
</dbReference>
<name>A0A8B9UAI0_9AVES</name>
<keyword evidence="5" id="KW-1185">Reference proteome</keyword>
<proteinExistence type="predicted"/>
<accession>A0A8B9UAI0</accession>
<evidence type="ECO:0000313" key="5">
    <source>
        <dbReference type="Proteomes" id="UP000694549"/>
    </source>
</evidence>
<feature type="domain" description="Integrator complex subunit 5 N-terminal" evidence="2">
    <location>
        <begin position="14"/>
        <end position="117"/>
    </location>
</feature>
<protein>
    <submittedName>
        <fullName evidence="4">Integrator complex subunit 5</fullName>
    </submittedName>
</protein>
<dbReference type="GO" id="GO:0032039">
    <property type="term" value="C:integrator complex"/>
    <property type="evidence" value="ECO:0007669"/>
    <property type="project" value="InterPro"/>
</dbReference>
<feature type="domain" description="Integrator complex subunit 5 C-terminal" evidence="3">
    <location>
        <begin position="124"/>
        <end position="804"/>
    </location>
</feature>
<dbReference type="Proteomes" id="UP000694549">
    <property type="component" value="Unplaced"/>
</dbReference>
<dbReference type="Ensembl" id="ENSAZOT00000006116.1">
    <property type="protein sequence ID" value="ENSAZOP00000005724.1"/>
    <property type="gene ID" value="ENSAZOG00000003669.1"/>
</dbReference>
<evidence type="ECO:0000256" key="1">
    <source>
        <dbReference type="SAM" id="MobiDB-lite"/>
    </source>
</evidence>
<dbReference type="Pfam" id="PF14838">
    <property type="entry name" value="INTS5_C"/>
    <property type="match status" value="1"/>
</dbReference>
<dbReference type="InterPro" id="IPR029445">
    <property type="entry name" value="INTS5_N"/>
</dbReference>
<evidence type="ECO:0000259" key="3">
    <source>
        <dbReference type="Pfam" id="PF14838"/>
    </source>
</evidence>
<dbReference type="InterPro" id="IPR029444">
    <property type="entry name" value="INTS5_C"/>
</dbReference>
<dbReference type="AlphaFoldDB" id="A0A8B9UAI0"/>
<reference evidence="4" key="2">
    <citation type="submission" date="2025-09" db="UniProtKB">
        <authorList>
            <consortium name="Ensembl"/>
        </authorList>
    </citation>
    <scope>IDENTIFICATION</scope>
</reference>
<reference evidence="4" key="1">
    <citation type="submission" date="2025-08" db="UniProtKB">
        <authorList>
            <consortium name="Ensembl"/>
        </authorList>
    </citation>
    <scope>IDENTIFICATION</scope>
</reference>
<dbReference type="PANTHER" id="PTHR31697">
    <property type="entry name" value="INTEGRATOR COMPLEX SUBUNIT 5"/>
    <property type="match status" value="1"/>
</dbReference>
<sequence length="813" mass="85202">TPPGPSFNPSDPPGVVASWAVELLGQLSSRYAGRHGARGLNELLQLWTGCEATRTLLELYGQCFGALLGSCPDACVAALLDTSLQHSPHFDWVVAHVGGAFPGTIISRVLACGLKDYWPGGAPKLASVVGILGHLASRHGASIRQELLRLFHASLAPGGGARGGVGFLLQLALLSPPLLGAVWGELVAALTPPVLAQLHQRFAPLPREELEGLGGVLVRLLGQTSAGAPRTLRFLLDTAAPPGARDPPPDGPEACERLLSLLLLHLQKLVHGRGGPSPGDPPPRPIPFLEALRGRERDLCLEALRLEPKRSLWLHQLLGLLAVYAAPHGPPEAFFHLLALATTPPQLALATQLHAVLAPSLADLPSAAAAACVRRIHAGALPPPQLSRLLRNLSILVAAGPEDPLGHRLGEELGRNLPELAQLLLHPDADVAGAAALLLCALPAPPLRPAQLHAMLRAAVHHLFLLLPHGARLLERLCATSPSAARAALQLLVEAALRGGNAELFGAFTPPGDPPEDPPELPKPSSKASLLDANRRFAAAVDFPGGVCSVFHAGVIGEGLKTPPGPPRHPQHRISRNTQTFLGVLLRCCRAADPDSPPGTLGCEGPQAVAAALVEAVCPWAAGGDPSWPPQDEPGRGGSLERDLGVLRRFRQHPLLFPLLRVVAAGRPPVLARCWPVLRGLLATLVAHWDACREPSASASPWHLRASCALVGCLAEGAMLPPVLGKAQELFPRLAPFEVKLLLLSLWGYLREQGGGAGNARGGAARVPQRRAPGGVLGREGELGDPGGCLAALHSVLHRNVGSLGVLAGRFRT</sequence>
<dbReference type="Pfam" id="PF14837">
    <property type="entry name" value="INTS5_N"/>
    <property type="match status" value="1"/>
</dbReference>
<evidence type="ECO:0000259" key="2">
    <source>
        <dbReference type="Pfam" id="PF14837"/>
    </source>
</evidence>
<dbReference type="PANTHER" id="PTHR31697:SF2">
    <property type="entry name" value="INTEGRATOR COMPLEX SUBUNIT 5"/>
    <property type="match status" value="1"/>
</dbReference>
<evidence type="ECO:0000313" key="4">
    <source>
        <dbReference type="Ensembl" id="ENSAZOP00000005724.1"/>
    </source>
</evidence>
<organism evidence="4 5">
    <name type="scientific">Anas zonorhyncha</name>
    <name type="common">Eastern spot-billed duck</name>
    <dbReference type="NCBI Taxonomy" id="75864"/>
    <lineage>
        <taxon>Eukaryota</taxon>
        <taxon>Metazoa</taxon>
        <taxon>Chordata</taxon>
        <taxon>Craniata</taxon>
        <taxon>Vertebrata</taxon>
        <taxon>Euteleostomi</taxon>
        <taxon>Archelosauria</taxon>
        <taxon>Archosauria</taxon>
        <taxon>Dinosauria</taxon>
        <taxon>Saurischia</taxon>
        <taxon>Theropoda</taxon>
        <taxon>Coelurosauria</taxon>
        <taxon>Aves</taxon>
        <taxon>Neognathae</taxon>
        <taxon>Galloanserae</taxon>
        <taxon>Anseriformes</taxon>
        <taxon>Anatidae</taxon>
        <taxon>Anatinae</taxon>
        <taxon>Anas</taxon>
    </lineage>
</organism>
<dbReference type="GO" id="GO:0034472">
    <property type="term" value="P:snRNA 3'-end processing"/>
    <property type="evidence" value="ECO:0007669"/>
    <property type="project" value="TreeGrafter"/>
</dbReference>